<dbReference type="GO" id="GO:0005524">
    <property type="term" value="F:ATP binding"/>
    <property type="evidence" value="ECO:0007669"/>
    <property type="project" value="UniProtKB-KW"/>
</dbReference>
<reference evidence="6 7" key="1">
    <citation type="submission" date="2020-04" db="EMBL/GenBank/DDBJ databases">
        <title>Metagenomic profiling of ammonia- and methane-oxidizing microorganisms in a Dutch drinking water treatment plant.</title>
        <authorList>
            <person name="Poghosyan L."/>
            <person name="Leucker S."/>
        </authorList>
    </citation>
    <scope>NUCLEOTIDE SEQUENCE [LARGE SCALE GENOMIC DNA]</scope>
    <source>
        <strain evidence="6">S-RSF-IL-03</strain>
    </source>
</reference>
<comment type="cofactor">
    <cofactor evidence="1">
        <name>Mg(2+)</name>
        <dbReference type="ChEBI" id="CHEBI:18420"/>
    </cofactor>
</comment>
<dbReference type="AlphaFoldDB" id="A0A849SMX7"/>
<name>A0A849SMX7_UNCEI</name>
<dbReference type="InterPro" id="IPR004095">
    <property type="entry name" value="TGS"/>
</dbReference>
<dbReference type="InterPro" id="IPR013029">
    <property type="entry name" value="YchF_C"/>
</dbReference>
<evidence type="ECO:0000256" key="3">
    <source>
        <dbReference type="ARBA" id="ARBA00022741"/>
    </source>
</evidence>
<feature type="domain" description="TGS" evidence="5">
    <location>
        <begin position="265"/>
        <end position="348"/>
    </location>
</feature>
<dbReference type="Gene3D" id="3.10.20.30">
    <property type="match status" value="1"/>
</dbReference>
<dbReference type="PANTHER" id="PTHR23305:SF18">
    <property type="entry name" value="OBG-TYPE G DOMAIN-CONTAINING PROTEIN"/>
    <property type="match status" value="1"/>
</dbReference>
<dbReference type="GO" id="GO:0046872">
    <property type="term" value="F:metal ion binding"/>
    <property type="evidence" value="ECO:0007669"/>
    <property type="project" value="UniProtKB-KW"/>
</dbReference>
<evidence type="ECO:0000259" key="5">
    <source>
        <dbReference type="PROSITE" id="PS51880"/>
    </source>
</evidence>
<dbReference type="InterPro" id="IPR012675">
    <property type="entry name" value="Beta-grasp_dom_sf"/>
</dbReference>
<dbReference type="GO" id="GO:0005525">
    <property type="term" value="F:GTP binding"/>
    <property type="evidence" value="ECO:0007669"/>
    <property type="project" value="InterPro"/>
</dbReference>
<dbReference type="GO" id="GO:0016887">
    <property type="term" value="F:ATP hydrolysis activity"/>
    <property type="evidence" value="ECO:0007669"/>
    <property type="project" value="InterPro"/>
</dbReference>
<dbReference type="EMBL" id="JABFRW010000178">
    <property type="protein sequence ID" value="NOT35153.1"/>
    <property type="molecule type" value="Genomic_DNA"/>
</dbReference>
<organism evidence="6 7">
    <name type="scientific">Eiseniibacteriota bacterium</name>
    <dbReference type="NCBI Taxonomy" id="2212470"/>
    <lineage>
        <taxon>Bacteria</taxon>
        <taxon>Candidatus Eiseniibacteriota</taxon>
    </lineage>
</organism>
<dbReference type="PIRSF" id="PIRSF006641">
    <property type="entry name" value="CHP00092"/>
    <property type="match status" value="1"/>
</dbReference>
<gene>
    <name evidence="6" type="primary">ychF</name>
    <name evidence="6" type="ORF">HOP12_13480</name>
</gene>
<dbReference type="Gene3D" id="3.40.50.300">
    <property type="entry name" value="P-loop containing nucleotide triphosphate hydrolases"/>
    <property type="match status" value="1"/>
</dbReference>
<dbReference type="SUPFAM" id="SSF52540">
    <property type="entry name" value="P-loop containing nucleoside triphosphate hydrolases"/>
    <property type="match status" value="1"/>
</dbReference>
<accession>A0A849SMX7</accession>
<protein>
    <submittedName>
        <fullName evidence="6">Redox-regulated ATPase YchF</fullName>
    </submittedName>
</protein>
<evidence type="ECO:0000256" key="1">
    <source>
        <dbReference type="ARBA" id="ARBA00001946"/>
    </source>
</evidence>
<dbReference type="InterPro" id="IPR027417">
    <property type="entry name" value="P-loop_NTPase"/>
</dbReference>
<dbReference type="SUPFAM" id="SSF81271">
    <property type="entry name" value="TGS-like"/>
    <property type="match status" value="1"/>
</dbReference>
<dbReference type="PROSITE" id="PS51880">
    <property type="entry name" value="TGS"/>
    <property type="match status" value="1"/>
</dbReference>
<keyword evidence="2" id="KW-0479">Metal-binding</keyword>
<sequence length="350" mass="38287">MKRVGILGLSQSGKSTLFQILLTASGAAASSQGREQIGMVQVPDERVDRLSALYKPKKTTYTQIQFVDTVAAGGQSARSAAKGTDLFAGVRNCDALVAVVRDFEDPAVPAEAGVDAARDLRTLDTELAFNDLAICETRIERIEKELRIGKKQAEAEHAALLRCRALLEQERPLREAEITEDDLKLLRGFQFMTLKPLLVVYNQDDASDRKPPAPGPGAGAVALRAHLEREIVSLPAADRPSFRAELGATEDGLSLVIRACYELLGLLSFFTVGPDEVRAWTVQKGDTAVDAAGEIHSDLAKGFIRAETIPWDKLLEAGGHSQARDKGWLRLEGREYRVQDGDCFEIRFNK</sequence>
<dbReference type="InterPro" id="IPR006073">
    <property type="entry name" value="GTP-bd"/>
</dbReference>
<evidence type="ECO:0000256" key="2">
    <source>
        <dbReference type="ARBA" id="ARBA00022723"/>
    </source>
</evidence>
<dbReference type="FunFam" id="3.10.20.30:FF:000001">
    <property type="entry name" value="Ribosome-binding ATPase YchF"/>
    <property type="match status" value="1"/>
</dbReference>
<keyword evidence="3" id="KW-0547">Nucleotide-binding</keyword>
<evidence type="ECO:0000313" key="6">
    <source>
        <dbReference type="EMBL" id="NOT35153.1"/>
    </source>
</evidence>
<dbReference type="InterPro" id="IPR023192">
    <property type="entry name" value="TGS-like_dom_sf"/>
</dbReference>
<dbReference type="GO" id="GO:0005737">
    <property type="term" value="C:cytoplasm"/>
    <property type="evidence" value="ECO:0007669"/>
    <property type="project" value="TreeGrafter"/>
</dbReference>
<evidence type="ECO:0000313" key="7">
    <source>
        <dbReference type="Proteomes" id="UP000580839"/>
    </source>
</evidence>
<proteinExistence type="predicted"/>
<dbReference type="Gene3D" id="1.10.150.300">
    <property type="entry name" value="TGS-like domain"/>
    <property type="match status" value="1"/>
</dbReference>
<evidence type="ECO:0000256" key="4">
    <source>
        <dbReference type="ARBA" id="ARBA00022840"/>
    </source>
</evidence>
<dbReference type="PANTHER" id="PTHR23305">
    <property type="entry name" value="OBG GTPASE FAMILY"/>
    <property type="match status" value="1"/>
</dbReference>
<dbReference type="InterPro" id="IPR012676">
    <property type="entry name" value="TGS-like"/>
</dbReference>
<comment type="caution">
    <text evidence="6">The sequence shown here is derived from an EMBL/GenBank/DDBJ whole genome shotgun (WGS) entry which is preliminary data.</text>
</comment>
<keyword evidence="4" id="KW-0067">ATP-binding</keyword>
<dbReference type="Proteomes" id="UP000580839">
    <property type="component" value="Unassembled WGS sequence"/>
</dbReference>
<dbReference type="PRINTS" id="PR00326">
    <property type="entry name" value="GTP1OBG"/>
</dbReference>
<dbReference type="Pfam" id="PF06071">
    <property type="entry name" value="YchF-GTPase_C"/>
    <property type="match status" value="1"/>
</dbReference>
<dbReference type="InterPro" id="IPR004396">
    <property type="entry name" value="ATPase_YchF/OLA1"/>
</dbReference>